<evidence type="ECO:0000313" key="1">
    <source>
        <dbReference type="EMBL" id="MBB4764594.1"/>
    </source>
</evidence>
<protein>
    <submittedName>
        <fullName evidence="1">Broad specificity phosphatase PhoE</fullName>
    </submittedName>
</protein>
<dbReference type="Pfam" id="PF00300">
    <property type="entry name" value="His_Phos_1"/>
    <property type="match status" value="1"/>
</dbReference>
<dbReference type="EMBL" id="JACHNH010000001">
    <property type="protein sequence ID" value="MBB4764594.1"/>
    <property type="molecule type" value="Genomic_DNA"/>
</dbReference>
<evidence type="ECO:0000313" key="2">
    <source>
        <dbReference type="Proteomes" id="UP000578112"/>
    </source>
</evidence>
<dbReference type="RefSeq" id="WP_184995767.1">
    <property type="nucleotide sequence ID" value="NZ_BOMK01000003.1"/>
</dbReference>
<dbReference type="AlphaFoldDB" id="A0A7W7I162"/>
<dbReference type="InterPro" id="IPR013078">
    <property type="entry name" value="His_Pase_superF_clade-1"/>
</dbReference>
<gene>
    <name evidence="1" type="ORF">BJ971_005150</name>
</gene>
<reference evidence="1 2" key="1">
    <citation type="submission" date="2020-08" db="EMBL/GenBank/DDBJ databases">
        <title>Sequencing the genomes of 1000 actinobacteria strains.</title>
        <authorList>
            <person name="Klenk H.-P."/>
        </authorList>
    </citation>
    <scope>NUCLEOTIDE SEQUENCE [LARGE SCALE GENOMIC DNA]</scope>
    <source>
        <strain evidence="1 2">DSM 43149</strain>
    </source>
</reference>
<dbReference type="SUPFAM" id="SSF53254">
    <property type="entry name" value="Phosphoglycerate mutase-like"/>
    <property type="match status" value="1"/>
</dbReference>
<sequence>MLFLVRHAMPVLDPEVPPEQWELDAAGRRGAESLRHVIPSDAVLVSSEEPKARQTLERTGHVCTDIRFNEVVRDEPFHGDFRGRRRAYLAGADHTGWEPRERVVERIDAGIKHWRTRAAARSLVVATHGMAMTLWLATVVDLADPTDFWADLRLPDVFEVDLAARTLNRVDSGRLFQVR</sequence>
<organism evidence="1 2">
    <name type="scientific">Actinoplanes digitatis</name>
    <dbReference type="NCBI Taxonomy" id="1868"/>
    <lineage>
        <taxon>Bacteria</taxon>
        <taxon>Bacillati</taxon>
        <taxon>Actinomycetota</taxon>
        <taxon>Actinomycetes</taxon>
        <taxon>Micromonosporales</taxon>
        <taxon>Micromonosporaceae</taxon>
        <taxon>Actinoplanes</taxon>
    </lineage>
</organism>
<dbReference type="Proteomes" id="UP000578112">
    <property type="component" value="Unassembled WGS sequence"/>
</dbReference>
<comment type="caution">
    <text evidence="1">The sequence shown here is derived from an EMBL/GenBank/DDBJ whole genome shotgun (WGS) entry which is preliminary data.</text>
</comment>
<keyword evidence="2" id="KW-1185">Reference proteome</keyword>
<dbReference type="Gene3D" id="3.40.50.1240">
    <property type="entry name" value="Phosphoglycerate mutase-like"/>
    <property type="match status" value="1"/>
</dbReference>
<dbReference type="InterPro" id="IPR029033">
    <property type="entry name" value="His_PPase_superfam"/>
</dbReference>
<accession>A0A7W7I162</accession>
<proteinExistence type="predicted"/>
<name>A0A7W7I162_9ACTN</name>